<name>A0A9D1DK88_9FIRM</name>
<dbReference type="Pfam" id="PF02515">
    <property type="entry name" value="CoA_transf_3"/>
    <property type="match status" value="1"/>
</dbReference>
<accession>A0A9D1DK88</accession>
<protein>
    <submittedName>
        <fullName evidence="1">CoA transferase</fullName>
    </submittedName>
</protein>
<gene>
    <name evidence="1" type="ORF">IAD36_01935</name>
</gene>
<dbReference type="Gene3D" id="3.40.50.10540">
    <property type="entry name" value="Crotonobetainyl-coa:carnitine coa-transferase, domain 1"/>
    <property type="match status" value="1"/>
</dbReference>
<proteinExistence type="predicted"/>
<keyword evidence="1" id="KW-0808">Transferase</keyword>
<evidence type="ECO:0000313" key="1">
    <source>
        <dbReference type="EMBL" id="HIR54346.1"/>
    </source>
</evidence>
<dbReference type="EMBL" id="DVHH01000053">
    <property type="protein sequence ID" value="HIR54346.1"/>
    <property type="molecule type" value="Genomic_DNA"/>
</dbReference>
<organism evidence="1 2">
    <name type="scientific">Candidatus Scatomorpha intestinigallinarum</name>
    <dbReference type="NCBI Taxonomy" id="2840923"/>
    <lineage>
        <taxon>Bacteria</taxon>
        <taxon>Bacillati</taxon>
        <taxon>Bacillota</taxon>
        <taxon>Clostridia</taxon>
        <taxon>Eubacteriales</taxon>
        <taxon>Candidatus Scatomorpha</taxon>
    </lineage>
</organism>
<dbReference type="GO" id="GO:0016740">
    <property type="term" value="F:transferase activity"/>
    <property type="evidence" value="ECO:0007669"/>
    <property type="project" value="UniProtKB-KW"/>
</dbReference>
<dbReference type="InterPro" id="IPR052985">
    <property type="entry name" value="CoA-trans_III_biosynth/detox"/>
</dbReference>
<evidence type="ECO:0000313" key="2">
    <source>
        <dbReference type="Proteomes" id="UP000824238"/>
    </source>
</evidence>
<dbReference type="Proteomes" id="UP000824238">
    <property type="component" value="Unassembled WGS sequence"/>
</dbReference>
<comment type="caution">
    <text evidence="1">The sequence shown here is derived from an EMBL/GenBank/DDBJ whole genome shotgun (WGS) entry which is preliminary data.</text>
</comment>
<dbReference type="PANTHER" id="PTHR48229">
    <property type="entry name" value="CAIB/BAIF FAMILY ENZYME (AFU_ORTHOLOGUE AFUA_1G05360)-RELATED"/>
    <property type="match status" value="1"/>
</dbReference>
<dbReference type="InterPro" id="IPR003673">
    <property type="entry name" value="CoA-Trfase_fam_III"/>
</dbReference>
<dbReference type="AlphaFoldDB" id="A0A9D1DK88"/>
<sequence>MADNGVLRRKAYNAQLIYEDLLDRLGMEGIPTTFVADEGRRAMLSRACFSSNPFPAPLSLVLTKLRIPAVRKLFEPETIPQTSAIAAVLCACSAAATEIGALRGDDVSGAQQRCDLVFAGLQAVRLYMSDHKHCKEFTRSRVQSAIRVNNALNGSMHKFRARDGRDVSFHVYYQSQQERLVKALGLRKPSSEYGFFSLKKDMKEIAAAVAAKDAMELEDLSFDCGACGCMIRSREEWEASEVGKAVISMPLIRTEKLAESEAPAWGRPNSRGPLSGIRVLDLTHIIAGPACSRILAEYGADVLLVRRGDFRHQEQAMLEFDGWAGKHSIQLDFNIPEQLERAKQLIREADVVTYSYQNGCMDKFGLSEADIRALNPNVIYSNLNCFSDTVWKDRPGWAPCAEDITGLSVRNGSLEAPVNLNGVPLDYFPGFILALGTLRALARKLREGGGYKVTTSLTRGAQYLHECADLCEAAGGRAVRTSSVAVRSKDSVWERVFQYVKGCATGGECGFTAPPVVNTAYPADERNLVFTDGCTGWAQER</sequence>
<dbReference type="PANTHER" id="PTHR48229:SF1">
    <property type="entry name" value="ALPHA METHYLACYL-COA RACEMASE-RELATED"/>
    <property type="match status" value="1"/>
</dbReference>
<dbReference type="InterPro" id="IPR023606">
    <property type="entry name" value="CoA-Trfase_III_dom_1_sf"/>
</dbReference>
<reference evidence="1" key="1">
    <citation type="submission" date="2020-10" db="EMBL/GenBank/DDBJ databases">
        <authorList>
            <person name="Gilroy R."/>
        </authorList>
    </citation>
    <scope>NUCLEOTIDE SEQUENCE</scope>
    <source>
        <strain evidence="1">ChiGjej3B3-7149</strain>
    </source>
</reference>
<dbReference type="SUPFAM" id="SSF89796">
    <property type="entry name" value="CoA-transferase family III (CaiB/BaiF)"/>
    <property type="match status" value="2"/>
</dbReference>
<reference evidence="1" key="2">
    <citation type="journal article" date="2021" name="PeerJ">
        <title>Extensive microbial diversity within the chicken gut microbiome revealed by metagenomics and culture.</title>
        <authorList>
            <person name="Gilroy R."/>
            <person name="Ravi A."/>
            <person name="Getino M."/>
            <person name="Pursley I."/>
            <person name="Horton D.L."/>
            <person name="Alikhan N.F."/>
            <person name="Baker D."/>
            <person name="Gharbi K."/>
            <person name="Hall N."/>
            <person name="Watson M."/>
            <person name="Adriaenssens E.M."/>
            <person name="Foster-Nyarko E."/>
            <person name="Jarju S."/>
            <person name="Secka A."/>
            <person name="Antonio M."/>
            <person name="Oren A."/>
            <person name="Chaudhuri R.R."/>
            <person name="La Ragione R."/>
            <person name="Hildebrand F."/>
            <person name="Pallen M.J."/>
        </authorList>
    </citation>
    <scope>NUCLEOTIDE SEQUENCE</scope>
    <source>
        <strain evidence="1">ChiGjej3B3-7149</strain>
    </source>
</reference>